<name>A0A8E2EVP4_9PEZI</name>
<dbReference type="Proteomes" id="UP000250140">
    <property type="component" value="Unassembled WGS sequence"/>
</dbReference>
<keyword evidence="7" id="KW-1185">Reference proteome</keyword>
<evidence type="ECO:0000256" key="1">
    <source>
        <dbReference type="ARBA" id="ARBA00004123"/>
    </source>
</evidence>
<dbReference type="GO" id="GO:0000124">
    <property type="term" value="C:SAGA complex"/>
    <property type="evidence" value="ECO:0007669"/>
    <property type="project" value="TreeGrafter"/>
</dbReference>
<evidence type="ECO:0000256" key="5">
    <source>
        <dbReference type="SAM" id="MobiDB-lite"/>
    </source>
</evidence>
<dbReference type="AlphaFoldDB" id="A0A8E2EVP4"/>
<gene>
    <name evidence="6" type="ORF">AOQ84DRAFT_366468</name>
</gene>
<keyword evidence="2" id="KW-0805">Transcription regulation</keyword>
<feature type="compositionally biased region" description="Polar residues" evidence="5">
    <location>
        <begin position="30"/>
        <end position="39"/>
    </location>
</feature>
<reference evidence="6 7" key="1">
    <citation type="journal article" date="2016" name="Nat. Commun.">
        <title>Ectomycorrhizal ecology is imprinted in the genome of the dominant symbiotic fungus Cenococcum geophilum.</title>
        <authorList>
            <consortium name="DOE Joint Genome Institute"/>
            <person name="Peter M."/>
            <person name="Kohler A."/>
            <person name="Ohm R.A."/>
            <person name="Kuo A."/>
            <person name="Krutzmann J."/>
            <person name="Morin E."/>
            <person name="Arend M."/>
            <person name="Barry K.W."/>
            <person name="Binder M."/>
            <person name="Choi C."/>
            <person name="Clum A."/>
            <person name="Copeland A."/>
            <person name="Grisel N."/>
            <person name="Haridas S."/>
            <person name="Kipfer T."/>
            <person name="LaButti K."/>
            <person name="Lindquist E."/>
            <person name="Lipzen A."/>
            <person name="Maire R."/>
            <person name="Meier B."/>
            <person name="Mihaltcheva S."/>
            <person name="Molinier V."/>
            <person name="Murat C."/>
            <person name="Poggeler S."/>
            <person name="Quandt C.A."/>
            <person name="Sperisen C."/>
            <person name="Tritt A."/>
            <person name="Tisserant E."/>
            <person name="Crous P.W."/>
            <person name="Henrissat B."/>
            <person name="Nehls U."/>
            <person name="Egli S."/>
            <person name="Spatafora J.W."/>
            <person name="Grigoriev I.V."/>
            <person name="Martin F.M."/>
        </authorList>
    </citation>
    <scope>NUCLEOTIDE SEQUENCE [LARGE SCALE GENOMIC DNA]</scope>
    <source>
        <strain evidence="6 7">CBS 207.34</strain>
    </source>
</reference>
<comment type="subcellular location">
    <subcellularLocation>
        <location evidence="1">Nucleus</location>
    </subcellularLocation>
</comment>
<proteinExistence type="predicted"/>
<dbReference type="GO" id="GO:0006357">
    <property type="term" value="P:regulation of transcription by RNA polymerase II"/>
    <property type="evidence" value="ECO:0007669"/>
    <property type="project" value="TreeGrafter"/>
</dbReference>
<keyword evidence="3" id="KW-0804">Transcription</keyword>
<dbReference type="GO" id="GO:0003713">
    <property type="term" value="F:transcription coactivator activity"/>
    <property type="evidence" value="ECO:0007669"/>
    <property type="project" value="TreeGrafter"/>
</dbReference>
<feature type="compositionally biased region" description="Basic and acidic residues" evidence="5">
    <location>
        <begin position="72"/>
        <end position="84"/>
    </location>
</feature>
<evidence type="ECO:0000256" key="2">
    <source>
        <dbReference type="ARBA" id="ARBA00023015"/>
    </source>
</evidence>
<dbReference type="PANTHER" id="PTHR21277">
    <property type="entry name" value="TRANSCRIPTIONAL ADAPTER 1"/>
    <property type="match status" value="1"/>
</dbReference>
<dbReference type="Pfam" id="PF12767">
    <property type="entry name" value="SAGA-Tad1"/>
    <property type="match status" value="1"/>
</dbReference>
<dbReference type="OrthoDB" id="10264870at2759"/>
<protein>
    <submittedName>
        <fullName evidence="6">Uncharacterized protein</fullName>
    </submittedName>
</protein>
<sequence>MNSKSNKISKQSATEPGGMRTRLRTRVALDSTQNTQKPNIDSRARTGRTANKSSKGPAKVGVTKSGEILEDTNAKPDEIADASKPKSPVPTIWRVNTTALKIQLQELIREDWSKYQDAITKFLMGCATQEELSELIDPIIHADELRRRLHNQLVAAILHNAHMAPPRPEENICEEDLEDVMMVDDGF</sequence>
<evidence type="ECO:0000256" key="4">
    <source>
        <dbReference type="ARBA" id="ARBA00023242"/>
    </source>
</evidence>
<keyword evidence="4" id="KW-0539">Nucleus</keyword>
<accession>A0A8E2EVP4</accession>
<dbReference type="GO" id="GO:0005634">
    <property type="term" value="C:nucleus"/>
    <property type="evidence" value="ECO:0007669"/>
    <property type="project" value="UniProtKB-SubCell"/>
</dbReference>
<dbReference type="PANTHER" id="PTHR21277:SF5">
    <property type="entry name" value="TRANSCRIPTIONAL ADAPTER 1"/>
    <property type="match status" value="1"/>
</dbReference>
<feature type="compositionally biased region" description="Polar residues" evidence="5">
    <location>
        <begin position="1"/>
        <end position="14"/>
    </location>
</feature>
<dbReference type="EMBL" id="KV750246">
    <property type="protein sequence ID" value="OCL05646.1"/>
    <property type="molecule type" value="Genomic_DNA"/>
</dbReference>
<evidence type="ECO:0000313" key="6">
    <source>
        <dbReference type="EMBL" id="OCL05646.1"/>
    </source>
</evidence>
<feature type="region of interest" description="Disordered" evidence="5">
    <location>
        <begin position="1"/>
        <end position="86"/>
    </location>
</feature>
<organism evidence="6 7">
    <name type="scientific">Glonium stellatum</name>
    <dbReference type="NCBI Taxonomy" id="574774"/>
    <lineage>
        <taxon>Eukaryota</taxon>
        <taxon>Fungi</taxon>
        <taxon>Dikarya</taxon>
        <taxon>Ascomycota</taxon>
        <taxon>Pezizomycotina</taxon>
        <taxon>Dothideomycetes</taxon>
        <taxon>Pleosporomycetidae</taxon>
        <taxon>Gloniales</taxon>
        <taxon>Gloniaceae</taxon>
        <taxon>Glonium</taxon>
    </lineage>
</organism>
<evidence type="ECO:0000256" key="3">
    <source>
        <dbReference type="ARBA" id="ARBA00023163"/>
    </source>
</evidence>
<dbReference type="InterPro" id="IPR024738">
    <property type="entry name" value="Hfi1/Tada1"/>
</dbReference>
<evidence type="ECO:0000313" key="7">
    <source>
        <dbReference type="Proteomes" id="UP000250140"/>
    </source>
</evidence>